<dbReference type="PANTHER" id="PTHR35936">
    <property type="entry name" value="MEMBRANE-BOUND LYTIC MUREIN TRANSGLYCOSYLASE F"/>
    <property type="match status" value="1"/>
</dbReference>
<evidence type="ECO:0000313" key="5">
    <source>
        <dbReference type="Proteomes" id="UP001305521"/>
    </source>
</evidence>
<evidence type="ECO:0000256" key="2">
    <source>
        <dbReference type="SAM" id="SignalP"/>
    </source>
</evidence>
<dbReference type="SUPFAM" id="SSF53850">
    <property type="entry name" value="Periplasmic binding protein-like II"/>
    <property type="match status" value="1"/>
</dbReference>
<reference evidence="4 5" key="1">
    <citation type="submission" date="2023-11" db="EMBL/GenBank/DDBJ databases">
        <title>Arctic aerobic anoxygenic photoheterotroph Sediminicoccus rosea KRV36 adapts its photosynthesis to long days of polar summer.</title>
        <authorList>
            <person name="Tomasch J."/>
            <person name="Kopejtka K."/>
            <person name="Bily T."/>
            <person name="Gardiner A.T."/>
            <person name="Gardian Z."/>
            <person name="Shivaramu S."/>
            <person name="Koblizek M."/>
            <person name="Engelhardt F."/>
            <person name="Kaftan D."/>
        </authorList>
    </citation>
    <scope>NUCLEOTIDE SEQUENCE [LARGE SCALE GENOMIC DNA]</scope>
    <source>
        <strain evidence="4 5">R-30</strain>
    </source>
</reference>
<sequence length="265" mass="28401">MSFAPSRRSLLLAAGLTLPAGLAGAQSLDAIRQRGTLRIVTTSASPPHGFLDPTSNTLRGIMFEVGESVARRIGVRATFSEVPFGSLIGEITSGRADLMSAPLFITPARAEVLDFSIPIYGWGEGFVTRGNNTRAYPDLNALSGQNVGAQVGTVQLEMLRAVPGIREVRTYPDAPTMLLDLRAGRIDVALIDPPSIAYQLRARRLTDLRLVEGYRPVNRWQIGMAVAKGNATLLAAVNTAVAALKADGELLRILTSWDIPDTLIP</sequence>
<evidence type="ECO:0000259" key="3">
    <source>
        <dbReference type="SMART" id="SM00062"/>
    </source>
</evidence>
<dbReference type="SMART" id="SM00062">
    <property type="entry name" value="PBPb"/>
    <property type="match status" value="1"/>
</dbReference>
<evidence type="ECO:0000256" key="1">
    <source>
        <dbReference type="ARBA" id="ARBA00022729"/>
    </source>
</evidence>
<accession>A0ABZ0PM64</accession>
<dbReference type="CDD" id="cd13530">
    <property type="entry name" value="PBP2_peptides_like"/>
    <property type="match status" value="1"/>
</dbReference>
<gene>
    <name evidence="4" type="ORF">R9Z33_08080</name>
</gene>
<feature type="chain" id="PRO_5045545161" evidence="2">
    <location>
        <begin position="26"/>
        <end position="265"/>
    </location>
</feature>
<dbReference type="Gene3D" id="3.40.190.10">
    <property type="entry name" value="Periplasmic binding protein-like II"/>
    <property type="match status" value="2"/>
</dbReference>
<dbReference type="PANTHER" id="PTHR35936:SF17">
    <property type="entry name" value="ARGININE-BINDING EXTRACELLULAR PROTEIN ARTP"/>
    <property type="match status" value="1"/>
</dbReference>
<keyword evidence="1 2" id="KW-0732">Signal</keyword>
<proteinExistence type="predicted"/>
<keyword evidence="5" id="KW-1185">Reference proteome</keyword>
<dbReference type="Proteomes" id="UP001305521">
    <property type="component" value="Chromosome"/>
</dbReference>
<name>A0ABZ0PM64_9PROT</name>
<protein>
    <submittedName>
        <fullName evidence="4">ABC transporter substrate-binding protein</fullName>
    </submittedName>
</protein>
<dbReference type="Pfam" id="PF00497">
    <property type="entry name" value="SBP_bac_3"/>
    <property type="match status" value="1"/>
</dbReference>
<dbReference type="EMBL" id="CP137852">
    <property type="protein sequence ID" value="WPB86824.1"/>
    <property type="molecule type" value="Genomic_DNA"/>
</dbReference>
<evidence type="ECO:0000313" key="4">
    <source>
        <dbReference type="EMBL" id="WPB86824.1"/>
    </source>
</evidence>
<dbReference type="InterPro" id="IPR001638">
    <property type="entry name" value="Solute-binding_3/MltF_N"/>
</dbReference>
<feature type="domain" description="Solute-binding protein family 3/N-terminal" evidence="3">
    <location>
        <begin position="36"/>
        <end position="261"/>
    </location>
</feature>
<dbReference type="RefSeq" id="WP_318650781.1">
    <property type="nucleotide sequence ID" value="NZ_CP137852.1"/>
</dbReference>
<feature type="signal peptide" evidence="2">
    <location>
        <begin position="1"/>
        <end position="25"/>
    </location>
</feature>
<organism evidence="4 5">
    <name type="scientific">Sediminicoccus rosea</name>
    <dbReference type="NCBI Taxonomy" id="1225128"/>
    <lineage>
        <taxon>Bacteria</taxon>
        <taxon>Pseudomonadati</taxon>
        <taxon>Pseudomonadota</taxon>
        <taxon>Alphaproteobacteria</taxon>
        <taxon>Acetobacterales</taxon>
        <taxon>Roseomonadaceae</taxon>
        <taxon>Sediminicoccus</taxon>
    </lineage>
</organism>